<dbReference type="EMBL" id="SFCI01002138">
    <property type="protein sequence ID" value="TFY74348.1"/>
    <property type="molecule type" value="Genomic_DNA"/>
</dbReference>
<dbReference type="Pfam" id="PF13896">
    <property type="entry name" value="Glyco_transf_49"/>
    <property type="match status" value="1"/>
</dbReference>
<gene>
    <name evidence="1" type="ORF">EWM64_g9664</name>
</gene>
<dbReference type="OrthoDB" id="411524at2759"/>
<sequence>MQPMNIIPFFYRASQSFPADDITITTLVTPNRLPILRKLAERYPGPLSVTLHLPLSASTTPTADLEALHARIDCHHSVAHAAHAAPADRAYPSV</sequence>
<proteinExistence type="predicted"/>
<comment type="caution">
    <text evidence="1">The sequence shown here is derived from an EMBL/GenBank/DDBJ whole genome shotgun (WGS) entry which is preliminary data.</text>
</comment>
<dbReference type="AlphaFoldDB" id="A0A4Y9ZLD9"/>
<protein>
    <submittedName>
        <fullName evidence="1">Uncharacterized protein</fullName>
    </submittedName>
</protein>
<reference evidence="1 2" key="1">
    <citation type="submission" date="2019-02" db="EMBL/GenBank/DDBJ databases">
        <title>Genome sequencing of the rare red list fungi Hericium alpestre (H. flagellum).</title>
        <authorList>
            <person name="Buettner E."/>
            <person name="Kellner H."/>
        </authorList>
    </citation>
    <scope>NUCLEOTIDE SEQUENCE [LARGE SCALE GENOMIC DNA]</scope>
    <source>
        <strain evidence="1 2">DSM 108284</strain>
    </source>
</reference>
<organism evidence="1 2">
    <name type="scientific">Hericium alpestre</name>
    <dbReference type="NCBI Taxonomy" id="135208"/>
    <lineage>
        <taxon>Eukaryota</taxon>
        <taxon>Fungi</taxon>
        <taxon>Dikarya</taxon>
        <taxon>Basidiomycota</taxon>
        <taxon>Agaricomycotina</taxon>
        <taxon>Agaricomycetes</taxon>
        <taxon>Russulales</taxon>
        <taxon>Hericiaceae</taxon>
        <taxon>Hericium</taxon>
    </lineage>
</organism>
<evidence type="ECO:0000313" key="2">
    <source>
        <dbReference type="Proteomes" id="UP000298061"/>
    </source>
</evidence>
<dbReference type="Proteomes" id="UP000298061">
    <property type="component" value="Unassembled WGS sequence"/>
</dbReference>
<keyword evidence="2" id="KW-1185">Reference proteome</keyword>
<dbReference type="STRING" id="135208.A0A4Y9ZLD9"/>
<evidence type="ECO:0000313" key="1">
    <source>
        <dbReference type="EMBL" id="TFY74348.1"/>
    </source>
</evidence>
<name>A0A4Y9ZLD9_9AGAM</name>
<accession>A0A4Y9ZLD9</accession>